<comment type="caution">
    <text evidence="2">The sequence shown here is derived from an EMBL/GenBank/DDBJ whole genome shotgun (WGS) entry which is preliminary data.</text>
</comment>
<reference evidence="2" key="1">
    <citation type="journal article" date="2014" name="Int. J. Syst. Evol. Microbiol.">
        <title>Complete genome sequence of Corynebacterium casei LMG S-19264T (=DSM 44701T), isolated from a smear-ripened cheese.</title>
        <authorList>
            <consortium name="US DOE Joint Genome Institute (JGI-PGF)"/>
            <person name="Walter F."/>
            <person name="Albersmeier A."/>
            <person name="Kalinowski J."/>
            <person name="Ruckert C."/>
        </authorList>
    </citation>
    <scope>NUCLEOTIDE SEQUENCE</scope>
    <source>
        <strain evidence="2">CGMCC 1.15367</strain>
    </source>
</reference>
<dbReference type="Proteomes" id="UP000644699">
    <property type="component" value="Unassembled WGS sequence"/>
</dbReference>
<dbReference type="Gene3D" id="3.30.420.40">
    <property type="match status" value="2"/>
</dbReference>
<proteinExistence type="predicted"/>
<reference evidence="2" key="2">
    <citation type="submission" date="2020-09" db="EMBL/GenBank/DDBJ databases">
        <authorList>
            <person name="Sun Q."/>
            <person name="Zhou Y."/>
        </authorList>
    </citation>
    <scope>NUCLEOTIDE SEQUENCE</scope>
    <source>
        <strain evidence="2">CGMCC 1.15367</strain>
    </source>
</reference>
<dbReference type="InterPro" id="IPR043129">
    <property type="entry name" value="ATPase_NBD"/>
</dbReference>
<accession>A0A916ZGS5</accession>
<evidence type="ECO:0000259" key="1">
    <source>
        <dbReference type="Pfam" id="PF21546"/>
    </source>
</evidence>
<dbReference type="SUPFAM" id="SSF53067">
    <property type="entry name" value="Actin-like ATPase domain"/>
    <property type="match status" value="1"/>
</dbReference>
<dbReference type="RefSeq" id="WP_188907476.1">
    <property type="nucleotide sequence ID" value="NZ_BMIQ01000002.1"/>
</dbReference>
<dbReference type="GO" id="GO:0016301">
    <property type="term" value="F:kinase activity"/>
    <property type="evidence" value="ECO:0007669"/>
    <property type="project" value="UniProtKB-KW"/>
</dbReference>
<evidence type="ECO:0000313" key="2">
    <source>
        <dbReference type="EMBL" id="GGD95928.1"/>
    </source>
</evidence>
<dbReference type="InterPro" id="IPR049382">
    <property type="entry name" value="FGGY_C_2"/>
</dbReference>
<name>A0A916ZGS5_9HYPH</name>
<dbReference type="EMBL" id="BMIQ01000002">
    <property type="protein sequence ID" value="GGD95928.1"/>
    <property type="molecule type" value="Genomic_DNA"/>
</dbReference>
<keyword evidence="2" id="KW-0808">Transferase</keyword>
<dbReference type="AlphaFoldDB" id="A0A916ZGS5"/>
<keyword evidence="2" id="KW-0418">Kinase</keyword>
<gene>
    <name evidence="2" type="ORF">GCM10011390_13350</name>
</gene>
<keyword evidence="3" id="KW-1185">Reference proteome</keyword>
<feature type="domain" description="Carbohydrate kinase FGGY C-terminal" evidence="1">
    <location>
        <begin position="254"/>
        <end position="428"/>
    </location>
</feature>
<protein>
    <submittedName>
        <fullName evidence="2">Carbohydrate kinase</fullName>
    </submittedName>
</protein>
<dbReference type="Pfam" id="PF21546">
    <property type="entry name" value="FGGY_C_2"/>
    <property type="match status" value="1"/>
</dbReference>
<dbReference type="CDD" id="cd07772">
    <property type="entry name" value="ASKHA_NBD_FGGY_NaCK-like"/>
    <property type="match status" value="1"/>
</dbReference>
<organism evidence="2 3">
    <name type="scientific">Aureimonas endophytica</name>
    <dbReference type="NCBI Taxonomy" id="2027858"/>
    <lineage>
        <taxon>Bacteria</taxon>
        <taxon>Pseudomonadati</taxon>
        <taxon>Pseudomonadota</taxon>
        <taxon>Alphaproteobacteria</taxon>
        <taxon>Hyphomicrobiales</taxon>
        <taxon>Aurantimonadaceae</taxon>
        <taxon>Aureimonas</taxon>
    </lineage>
</organism>
<evidence type="ECO:0000313" key="3">
    <source>
        <dbReference type="Proteomes" id="UP000644699"/>
    </source>
</evidence>
<sequence length="466" mass="48927">MSARPAPRHVAVVDIGKTNAKLALHDLAAGEDLFVRTEPNAVRGDGPYPHYDEARLLAFLVDALADCAGRHPFEAISVTTHGASAALVGDTELALPILDYEYDGPESCREDYDRLRPDFAETLSPRLPNGLNVGAQLFWQERTFPEAFARARHVLCLPQYWAWRLSGVAAMEITSIACHTDLWAPRREDFSSLVAGRGWGRLFTAPLRSAFDALGPLAPDLARRIGLGAAPMPVHCGIHDSNASLLPHLLRHAPPFTVLSTGTWVVSFAVGGAARPIEPAAGILLNVDAFGRTSLSGRFMGGREFDRLTGGAPREPTPAEIAEVVEARIFALPTFVPGTGPFPDGAGRWSREPDGLSPGVRTAVASLYCAMVTAEMLALTGADGPTIVEGPFARNRLFLAALQAATGRAVVPSAGATGTTAGAALLAGSPPAAPTSTIDAEASPASGHATEALAAYAADWLAAARA</sequence>